<keyword evidence="12 17" id="KW-0472">Membrane</keyword>
<dbReference type="PROSITE" id="PS50920">
    <property type="entry name" value="SOLCAR"/>
    <property type="match status" value="2"/>
</dbReference>
<dbReference type="FunFam" id="1.10.238.10:FF:000064">
    <property type="entry name" value="calcium-binding mitochondrial carrier protein Aralar1 isoform X1"/>
    <property type="match status" value="1"/>
</dbReference>
<evidence type="ECO:0000256" key="2">
    <source>
        <dbReference type="ARBA" id="ARBA00006375"/>
    </source>
</evidence>
<dbReference type="InterPro" id="IPR051028">
    <property type="entry name" value="Mito_Solute_Carrier"/>
</dbReference>
<evidence type="ECO:0000259" key="19">
    <source>
        <dbReference type="PROSITE" id="PS50222"/>
    </source>
</evidence>
<comment type="subcellular location">
    <subcellularLocation>
        <location evidence="1">Mitochondrion inner membrane</location>
        <topology evidence="1">Multi-pass membrane protein</topology>
    </subcellularLocation>
</comment>
<keyword evidence="21" id="KW-1185">Reference proteome</keyword>
<keyword evidence="7" id="KW-0999">Mitochondrion inner membrane</keyword>
<dbReference type="SMART" id="SM00054">
    <property type="entry name" value="EFh"/>
    <property type="match status" value="3"/>
</dbReference>
<evidence type="ECO:0000256" key="16">
    <source>
        <dbReference type="ARBA" id="ARBA00048652"/>
    </source>
</evidence>
<dbReference type="GO" id="GO:0005313">
    <property type="term" value="F:L-glutamate transmembrane transporter activity"/>
    <property type="evidence" value="ECO:0007669"/>
    <property type="project" value="TreeGrafter"/>
</dbReference>
<evidence type="ECO:0000256" key="1">
    <source>
        <dbReference type="ARBA" id="ARBA00004448"/>
    </source>
</evidence>
<comment type="catalytic activity">
    <reaction evidence="13">
        <text>3-sulfino-L-alanine(out) + L-aspartate(in) = 3-sulfino-L-alanine(in) + L-aspartate(out)</text>
        <dbReference type="Rhea" id="RHEA:70975"/>
        <dbReference type="ChEBI" id="CHEBI:29991"/>
        <dbReference type="ChEBI" id="CHEBI:61085"/>
    </reaction>
</comment>
<evidence type="ECO:0000256" key="10">
    <source>
        <dbReference type="ARBA" id="ARBA00022990"/>
    </source>
</evidence>
<keyword evidence="10" id="KW-0007">Acetylation</keyword>
<evidence type="ECO:0000256" key="12">
    <source>
        <dbReference type="ARBA" id="ARBA00023136"/>
    </source>
</evidence>
<dbReference type="EMBL" id="VSWD01000003">
    <property type="protein sequence ID" value="KAK3106010.1"/>
    <property type="molecule type" value="Genomic_DNA"/>
</dbReference>
<evidence type="ECO:0000256" key="11">
    <source>
        <dbReference type="ARBA" id="ARBA00023128"/>
    </source>
</evidence>
<dbReference type="InterPro" id="IPR023395">
    <property type="entry name" value="MCP_dom_sf"/>
</dbReference>
<dbReference type="InterPro" id="IPR002048">
    <property type="entry name" value="EF_hand_dom"/>
</dbReference>
<feature type="region of interest" description="Disordered" evidence="18">
    <location>
        <begin position="1"/>
        <end position="30"/>
    </location>
</feature>
<dbReference type="SUPFAM" id="SSF47473">
    <property type="entry name" value="EF-hand"/>
    <property type="match status" value="2"/>
</dbReference>
<evidence type="ECO:0000256" key="14">
    <source>
        <dbReference type="ARBA" id="ARBA00038674"/>
    </source>
</evidence>
<feature type="domain" description="EF-hand" evidence="19">
    <location>
        <begin position="209"/>
        <end position="244"/>
    </location>
</feature>
<dbReference type="PANTHER" id="PTHR45678">
    <property type="entry name" value="MITOCHONDRIAL 2-OXODICARBOXYLATE CARRIER 1-RELATED"/>
    <property type="match status" value="1"/>
</dbReference>
<organism evidence="20 21">
    <name type="scientific">Pinctada imbricata</name>
    <name type="common">Atlantic pearl-oyster</name>
    <name type="synonym">Pinctada martensii</name>
    <dbReference type="NCBI Taxonomy" id="66713"/>
    <lineage>
        <taxon>Eukaryota</taxon>
        <taxon>Metazoa</taxon>
        <taxon>Spiralia</taxon>
        <taxon>Lophotrochozoa</taxon>
        <taxon>Mollusca</taxon>
        <taxon>Bivalvia</taxon>
        <taxon>Autobranchia</taxon>
        <taxon>Pteriomorphia</taxon>
        <taxon>Pterioida</taxon>
        <taxon>Pterioidea</taxon>
        <taxon>Pteriidae</taxon>
        <taxon>Pinctada</taxon>
    </lineage>
</organism>
<evidence type="ECO:0000256" key="18">
    <source>
        <dbReference type="SAM" id="MobiDB-lite"/>
    </source>
</evidence>
<dbReference type="Pfam" id="PF13405">
    <property type="entry name" value="EF-hand_6"/>
    <property type="match status" value="1"/>
</dbReference>
<feature type="domain" description="EF-hand" evidence="19">
    <location>
        <begin position="138"/>
        <end position="173"/>
    </location>
</feature>
<dbReference type="PANTHER" id="PTHR45678:SF9">
    <property type="entry name" value="CALCIUM-BINDING MITOCHONDRIAL CARRIER PROTEIN ARALAR1"/>
    <property type="match status" value="1"/>
</dbReference>
<dbReference type="InterPro" id="IPR002067">
    <property type="entry name" value="MCP"/>
</dbReference>
<protein>
    <recommendedName>
        <fullName evidence="19">EF-hand domain-containing protein</fullName>
    </recommendedName>
</protein>
<dbReference type="InterPro" id="IPR018247">
    <property type="entry name" value="EF_Hand_1_Ca_BS"/>
</dbReference>
<dbReference type="GO" id="GO:0015183">
    <property type="term" value="F:L-aspartate transmembrane transporter activity"/>
    <property type="evidence" value="ECO:0007669"/>
    <property type="project" value="TreeGrafter"/>
</dbReference>
<evidence type="ECO:0000256" key="9">
    <source>
        <dbReference type="ARBA" id="ARBA00022989"/>
    </source>
</evidence>
<dbReference type="PROSITE" id="PS50222">
    <property type="entry name" value="EF_HAND_2"/>
    <property type="match status" value="2"/>
</dbReference>
<keyword evidence="3" id="KW-0813">Transport</keyword>
<dbReference type="InterPro" id="IPR011992">
    <property type="entry name" value="EF-hand-dom_pair"/>
</dbReference>
<comment type="catalytic activity">
    <reaction evidence="15">
        <text>L-aspartate(in) + L-glutamate(out) + H(+)(out) = L-aspartate(out) + L-glutamate(in) + H(+)(in)</text>
        <dbReference type="Rhea" id="RHEA:70783"/>
        <dbReference type="ChEBI" id="CHEBI:15378"/>
        <dbReference type="ChEBI" id="CHEBI:29985"/>
        <dbReference type="ChEBI" id="CHEBI:29991"/>
    </reaction>
</comment>
<dbReference type="Gene3D" id="1.10.238.10">
    <property type="entry name" value="EF-hand"/>
    <property type="match status" value="2"/>
</dbReference>
<comment type="similarity">
    <text evidence="2">Belongs to the mitochondrial carrier (TC 2.A.29) family.</text>
</comment>
<evidence type="ECO:0000256" key="5">
    <source>
        <dbReference type="ARBA" id="ARBA00022723"/>
    </source>
</evidence>
<keyword evidence="6" id="KW-0677">Repeat</keyword>
<evidence type="ECO:0000256" key="7">
    <source>
        <dbReference type="ARBA" id="ARBA00022792"/>
    </source>
</evidence>
<feature type="repeat" description="Solcar" evidence="17">
    <location>
        <begin position="381"/>
        <end position="472"/>
    </location>
</feature>
<feature type="compositionally biased region" description="Polar residues" evidence="18">
    <location>
        <begin position="11"/>
        <end position="22"/>
    </location>
</feature>
<accession>A0AA89C8W7</accession>
<name>A0AA89C8W7_PINIB</name>
<sequence>MGLYRRAQGAGPSQSLGMQKSTYPGFHKEMGGPRTGGLEIVSKIWPVKTVACDQKKVELFKRADPDHLREIFSKYASIEEDGEKYMSYGDLMQRYLNFLDPKDYNDYTQTLFASSVDTSRDQKISFTEFQAFEAVLCLPDAMYALAFQIFDRNGNGFITCDEFEDIIKHTTLQHHLPFNFDCDFIKLHFGKDKSRKVSYSEFTQLLHDFHDEHASQAFRRRDLKNQGSINAKDFEEIMMSLKSYMLTDFVRDNLVTVALGGERHRRISYSYFTAFISLLNNMELIKKIYMSITRRDKSQEVTKEEMLYQAQEFAQITPLEIDILFQLVGLKHQSGRVSYDDICDLSPLEGRETPFTLQMQIAQEKINYEQHTERTVLLQIAENVYRFALGALAGATGATAVYPIDLVKTRMQNQRTTSMVGELMYKNSFDCFKKVLRHEGFFGLYRGLAPQLVGVAPEKAIKLTMNDLMRDKLGGRFLNKDGSLPLWAEMVAGGTAGASQVMFTNPLEIVKIRLQVAGEVVSKGQKVSAIKVVRELGFLGLYKGSRACFLRDIPFSAIYFPAYARTKKWLADENGYNSPGTLLLAATIAGMPAAAIPTPADVIKTRLQVQARTARVFRSSPQFGVTLLTYEVLQRALYVDFGGKRPEGSEARSTQIEEQLSRNPDHIGGYRLALATFNGMESKFGLMLPKFKGPQT</sequence>
<evidence type="ECO:0000256" key="13">
    <source>
        <dbReference type="ARBA" id="ARBA00037019"/>
    </source>
</evidence>
<dbReference type="GO" id="GO:0043490">
    <property type="term" value="P:malate-aspartate shuttle"/>
    <property type="evidence" value="ECO:0007669"/>
    <property type="project" value="TreeGrafter"/>
</dbReference>
<dbReference type="Proteomes" id="UP001186944">
    <property type="component" value="Unassembled WGS sequence"/>
</dbReference>
<keyword evidence="4 17" id="KW-0812">Transmembrane</keyword>
<dbReference type="PRINTS" id="PR00926">
    <property type="entry name" value="MITOCARRIER"/>
</dbReference>
<gene>
    <name evidence="20" type="ORF">FSP39_010838</name>
</gene>
<comment type="catalytic activity">
    <reaction evidence="16">
        <text>3-sulfino-L-alanine(out) + L-glutamate(in) + H(+)(in) = 3-sulfino-L-alanine(in) + L-glutamate(out) + H(+)(out)</text>
        <dbReference type="Rhea" id="RHEA:70967"/>
        <dbReference type="ChEBI" id="CHEBI:15378"/>
        <dbReference type="ChEBI" id="CHEBI:29985"/>
        <dbReference type="ChEBI" id="CHEBI:61085"/>
    </reaction>
</comment>
<dbReference type="PROSITE" id="PS00018">
    <property type="entry name" value="EF_HAND_1"/>
    <property type="match status" value="1"/>
</dbReference>
<evidence type="ECO:0000256" key="15">
    <source>
        <dbReference type="ARBA" id="ARBA00047487"/>
    </source>
</evidence>
<keyword evidence="9" id="KW-1133">Transmembrane helix</keyword>
<keyword evidence="8" id="KW-0106">Calcium</keyword>
<evidence type="ECO:0000256" key="17">
    <source>
        <dbReference type="PROSITE-ProRule" id="PRU00282"/>
    </source>
</evidence>
<dbReference type="GO" id="GO:0005743">
    <property type="term" value="C:mitochondrial inner membrane"/>
    <property type="evidence" value="ECO:0007669"/>
    <property type="project" value="UniProtKB-SubCell"/>
</dbReference>
<dbReference type="AlphaFoldDB" id="A0AA89C8W7"/>
<keyword evidence="5" id="KW-0479">Metal-binding</keyword>
<evidence type="ECO:0000256" key="3">
    <source>
        <dbReference type="ARBA" id="ARBA00022448"/>
    </source>
</evidence>
<dbReference type="Pfam" id="PF00153">
    <property type="entry name" value="Mito_carr"/>
    <property type="match status" value="3"/>
</dbReference>
<evidence type="ECO:0000256" key="4">
    <source>
        <dbReference type="ARBA" id="ARBA00022692"/>
    </source>
</evidence>
<dbReference type="InterPro" id="IPR018108">
    <property type="entry name" value="MCP_transmembrane"/>
</dbReference>
<evidence type="ECO:0000313" key="21">
    <source>
        <dbReference type="Proteomes" id="UP001186944"/>
    </source>
</evidence>
<keyword evidence="11" id="KW-0496">Mitochondrion</keyword>
<dbReference type="SUPFAM" id="SSF103506">
    <property type="entry name" value="Mitochondrial carrier"/>
    <property type="match status" value="1"/>
</dbReference>
<dbReference type="FunFam" id="1.50.40.10:FF:000004">
    <property type="entry name" value="Calcium-binding mitochondrial carrier protein Aralar1"/>
    <property type="match status" value="1"/>
</dbReference>
<dbReference type="Gene3D" id="1.50.40.10">
    <property type="entry name" value="Mitochondrial carrier domain"/>
    <property type="match status" value="1"/>
</dbReference>
<dbReference type="GO" id="GO:0005509">
    <property type="term" value="F:calcium ion binding"/>
    <property type="evidence" value="ECO:0007669"/>
    <property type="project" value="InterPro"/>
</dbReference>
<comment type="caution">
    <text evidence="20">The sequence shown here is derived from an EMBL/GenBank/DDBJ whole genome shotgun (WGS) entry which is preliminary data.</text>
</comment>
<evidence type="ECO:0000313" key="20">
    <source>
        <dbReference type="EMBL" id="KAK3106010.1"/>
    </source>
</evidence>
<feature type="repeat" description="Solcar" evidence="17">
    <location>
        <begin position="484"/>
        <end position="569"/>
    </location>
</feature>
<proteinExistence type="inferred from homology"/>
<evidence type="ECO:0000256" key="8">
    <source>
        <dbReference type="ARBA" id="ARBA00022837"/>
    </source>
</evidence>
<reference evidence="20" key="1">
    <citation type="submission" date="2019-08" db="EMBL/GenBank/DDBJ databases">
        <title>The improved chromosome-level genome for the pearl oyster Pinctada fucata martensii using PacBio sequencing and Hi-C.</title>
        <authorList>
            <person name="Zheng Z."/>
        </authorList>
    </citation>
    <scope>NUCLEOTIDE SEQUENCE</scope>
    <source>
        <strain evidence="20">ZZ-2019</strain>
        <tissue evidence="20">Adductor muscle</tissue>
    </source>
</reference>
<evidence type="ECO:0000256" key="6">
    <source>
        <dbReference type="ARBA" id="ARBA00022737"/>
    </source>
</evidence>
<comment type="subunit">
    <text evidence="14">Homodimer (via N-terminus).</text>
</comment>